<dbReference type="PANTHER" id="PTHR21551">
    <property type="entry name" value="TOPOISOMERASE II-ASSOCIATED PROTEIN PAT1"/>
    <property type="match status" value="1"/>
</dbReference>
<dbReference type="PANTHER" id="PTHR21551:SF0">
    <property type="entry name" value="PROTEIN ASSOCIATED WITH TOPO II RELATED-1, ISOFORM A"/>
    <property type="match status" value="1"/>
</dbReference>
<dbReference type="GO" id="GO:0003723">
    <property type="term" value="F:RNA binding"/>
    <property type="evidence" value="ECO:0007669"/>
    <property type="project" value="TreeGrafter"/>
</dbReference>
<comment type="subcellular location">
    <subcellularLocation>
        <location evidence="1">Cytoplasm</location>
        <location evidence="1">P-body</location>
    </subcellularLocation>
</comment>
<dbReference type="EMBL" id="CM007386">
    <property type="protein sequence ID" value="ONK65738.1"/>
    <property type="molecule type" value="Genomic_DNA"/>
</dbReference>
<evidence type="ECO:0000256" key="1">
    <source>
        <dbReference type="ARBA" id="ARBA00004201"/>
    </source>
</evidence>
<accession>A0A5P1EIF8</accession>
<evidence type="ECO:0000313" key="3">
    <source>
        <dbReference type="EMBL" id="ONK65738.1"/>
    </source>
</evidence>
<reference evidence="4" key="1">
    <citation type="journal article" date="2017" name="Nat. Commun.">
        <title>The asparagus genome sheds light on the origin and evolution of a young Y chromosome.</title>
        <authorList>
            <person name="Harkess A."/>
            <person name="Zhou J."/>
            <person name="Xu C."/>
            <person name="Bowers J.E."/>
            <person name="Van der Hulst R."/>
            <person name="Ayyampalayam S."/>
            <person name="Mercati F."/>
            <person name="Riccardi P."/>
            <person name="McKain M.R."/>
            <person name="Kakrana A."/>
            <person name="Tang H."/>
            <person name="Ray J."/>
            <person name="Groenendijk J."/>
            <person name="Arikit S."/>
            <person name="Mathioni S.M."/>
            <person name="Nakano M."/>
            <person name="Shan H."/>
            <person name="Telgmann-Rauber A."/>
            <person name="Kanno A."/>
            <person name="Yue Z."/>
            <person name="Chen H."/>
            <person name="Li W."/>
            <person name="Chen Y."/>
            <person name="Xu X."/>
            <person name="Zhang Y."/>
            <person name="Luo S."/>
            <person name="Chen H."/>
            <person name="Gao J."/>
            <person name="Mao Z."/>
            <person name="Pires J.C."/>
            <person name="Luo M."/>
            <person name="Kudrna D."/>
            <person name="Wing R.A."/>
            <person name="Meyers B.C."/>
            <person name="Yi K."/>
            <person name="Kong H."/>
            <person name="Lavrijsen P."/>
            <person name="Sunseri F."/>
            <person name="Falavigna A."/>
            <person name="Ye Y."/>
            <person name="Leebens-Mack J.H."/>
            <person name="Chen G."/>
        </authorList>
    </citation>
    <scope>NUCLEOTIDE SEQUENCE [LARGE SCALE GENOMIC DNA]</scope>
    <source>
        <strain evidence="4">cv. DH0086</strain>
    </source>
</reference>
<keyword evidence="2" id="KW-0963">Cytoplasm</keyword>
<keyword evidence="4" id="KW-1185">Reference proteome</keyword>
<dbReference type="AlphaFoldDB" id="A0A5P1EIF8"/>
<dbReference type="Gramene" id="ONK65738">
    <property type="protein sequence ID" value="ONK65738"/>
    <property type="gene ID" value="A4U43_C06F420"/>
</dbReference>
<gene>
    <name evidence="3" type="ORF">A4U43_C06F420</name>
</gene>
<protein>
    <submittedName>
        <fullName evidence="3">Uncharacterized protein</fullName>
    </submittedName>
</protein>
<sequence length="185" mass="20051">MAVFRHLRFLFGEMPLDTTAVKTTTDLMLTVASIVRRMELGSLSACLAAIVCSSEQPPLRPIGSSAGDGASVVVKSVLDRATELLTDQNAAPNYSIRNLWQESFNAFFGLLMKYCISKYEGIMESLVLGAPNAAASTIGPEVARAISQEMPMELLRASLPHTDENQKKLLLEFAQRSMPVTGPTS</sequence>
<dbReference type="GO" id="GO:0033962">
    <property type="term" value="P:P-body assembly"/>
    <property type="evidence" value="ECO:0007669"/>
    <property type="project" value="TreeGrafter"/>
</dbReference>
<evidence type="ECO:0000313" key="4">
    <source>
        <dbReference type="Proteomes" id="UP000243459"/>
    </source>
</evidence>
<dbReference type="OMA" id="CISKYEG"/>
<dbReference type="GO" id="GO:0000932">
    <property type="term" value="C:P-body"/>
    <property type="evidence" value="ECO:0007669"/>
    <property type="project" value="UniProtKB-SubCell"/>
</dbReference>
<evidence type="ECO:0000256" key="2">
    <source>
        <dbReference type="ARBA" id="ARBA00022490"/>
    </source>
</evidence>
<name>A0A5P1EIF8_ASPOF</name>
<dbReference type="InterPro" id="IPR039900">
    <property type="entry name" value="Pat1-like"/>
</dbReference>
<proteinExistence type="predicted"/>
<dbReference type="Proteomes" id="UP000243459">
    <property type="component" value="Chromosome 6"/>
</dbReference>
<organism evidence="3 4">
    <name type="scientific">Asparagus officinalis</name>
    <name type="common">Garden asparagus</name>
    <dbReference type="NCBI Taxonomy" id="4686"/>
    <lineage>
        <taxon>Eukaryota</taxon>
        <taxon>Viridiplantae</taxon>
        <taxon>Streptophyta</taxon>
        <taxon>Embryophyta</taxon>
        <taxon>Tracheophyta</taxon>
        <taxon>Spermatophyta</taxon>
        <taxon>Magnoliopsida</taxon>
        <taxon>Liliopsida</taxon>
        <taxon>Asparagales</taxon>
        <taxon>Asparagaceae</taxon>
        <taxon>Asparagoideae</taxon>
        <taxon>Asparagus</taxon>
    </lineage>
</organism>
<dbReference type="GO" id="GO:0000290">
    <property type="term" value="P:deadenylation-dependent decapping of nuclear-transcribed mRNA"/>
    <property type="evidence" value="ECO:0007669"/>
    <property type="project" value="InterPro"/>
</dbReference>